<proteinExistence type="predicted"/>
<protein>
    <recommendedName>
        <fullName evidence="3">DUF4845 domain-containing protein</fullName>
    </recommendedName>
</protein>
<evidence type="ECO:0000313" key="2">
    <source>
        <dbReference type="Proteomes" id="UP000013378"/>
    </source>
</evidence>
<dbReference type="Proteomes" id="UP000013378">
    <property type="component" value="Unassembled WGS sequence"/>
</dbReference>
<organism evidence="1 2">
    <name type="scientific">Caldisalinibacter kiritimatiensis</name>
    <dbReference type="NCBI Taxonomy" id="1304284"/>
    <lineage>
        <taxon>Bacteria</taxon>
        <taxon>Bacillati</taxon>
        <taxon>Bacillota</taxon>
        <taxon>Tissierellia</taxon>
        <taxon>Tissierellales</taxon>
        <taxon>Thermohalobacteraceae</taxon>
        <taxon>Caldisalinibacter</taxon>
    </lineage>
</organism>
<dbReference type="AlphaFoldDB" id="R1CRY0"/>
<sequence>MYQSIVFLVIVILIVCMLVAFTEPIKISFTELLMTIAYNKGLDMMQQQGGLTPEIETAIKDFLERFGLDRSKITVNGTLAPVDWGDEIILEISYDKEYKEYDVENLVNIVSQTKTAQLVIDGATTSYFFDNN</sequence>
<dbReference type="STRING" id="1304284.L21TH_0468"/>
<comment type="caution">
    <text evidence="1">The sequence shown here is derived from an EMBL/GenBank/DDBJ whole genome shotgun (WGS) entry which is preliminary data.</text>
</comment>
<gene>
    <name evidence="1" type="ORF">L21TH_0468</name>
</gene>
<evidence type="ECO:0008006" key="3">
    <source>
        <dbReference type="Google" id="ProtNLM"/>
    </source>
</evidence>
<dbReference type="EMBL" id="ARZA01000058">
    <property type="protein sequence ID" value="EOD01421.1"/>
    <property type="molecule type" value="Genomic_DNA"/>
</dbReference>
<dbReference type="OrthoDB" id="2907724at2"/>
<keyword evidence="2" id="KW-1185">Reference proteome</keyword>
<accession>R1CRY0</accession>
<name>R1CRY0_9FIRM</name>
<reference evidence="1 2" key="1">
    <citation type="journal article" date="2015" name="Geomicrobiol. J.">
        <title>Caldisalinibacter kiritimatiensis gen. nov., sp. nov., a moderately thermohalophilic thiosulfate-reducing bacterium from a hypersaline microbial mat.</title>
        <authorList>
            <person name="Ben Hania W."/>
            <person name="Joseph M."/>
            <person name="Fiebig A."/>
            <person name="Bunk B."/>
            <person name="Klenk H.-P."/>
            <person name="Fardeau M.-L."/>
            <person name="Spring S."/>
        </authorList>
    </citation>
    <scope>NUCLEOTIDE SEQUENCE [LARGE SCALE GENOMIC DNA]</scope>
    <source>
        <strain evidence="1 2">L21-TH-D2</strain>
    </source>
</reference>
<dbReference type="RefSeq" id="WP_006308173.1">
    <property type="nucleotide sequence ID" value="NZ_ARZA01000058.1"/>
</dbReference>
<evidence type="ECO:0000313" key="1">
    <source>
        <dbReference type="EMBL" id="EOD01421.1"/>
    </source>
</evidence>